<dbReference type="GO" id="GO:0016787">
    <property type="term" value="F:hydrolase activity"/>
    <property type="evidence" value="ECO:0007669"/>
    <property type="project" value="UniProtKB-KW"/>
</dbReference>
<organism evidence="3 4">
    <name type="scientific">Pricia mediterranea</name>
    <dbReference type="NCBI Taxonomy" id="3076079"/>
    <lineage>
        <taxon>Bacteria</taxon>
        <taxon>Pseudomonadati</taxon>
        <taxon>Bacteroidota</taxon>
        <taxon>Flavobacteriia</taxon>
        <taxon>Flavobacteriales</taxon>
        <taxon>Flavobacteriaceae</taxon>
        <taxon>Pricia</taxon>
    </lineage>
</organism>
<dbReference type="RefSeq" id="WP_314014452.1">
    <property type="nucleotide sequence ID" value="NZ_JAVTTP010000001.1"/>
</dbReference>
<comment type="similarity">
    <text evidence="1">Belongs to the SMP-30/CGR1 family.</text>
</comment>
<evidence type="ECO:0000313" key="3">
    <source>
        <dbReference type="EMBL" id="MDT7828876.1"/>
    </source>
</evidence>
<name>A0ABU3L564_9FLAO</name>
<dbReference type="InterPro" id="IPR005511">
    <property type="entry name" value="SMP-30"/>
</dbReference>
<protein>
    <submittedName>
        <fullName evidence="3">SMP-30/gluconolactonase/LRE family protein</fullName>
        <ecNumber evidence="3">3.1.1.99</ecNumber>
    </submittedName>
</protein>
<feature type="domain" description="SMP-30/Gluconolactonase/LRE-like region" evidence="2">
    <location>
        <begin position="16"/>
        <end position="259"/>
    </location>
</feature>
<reference evidence="3 4" key="1">
    <citation type="submission" date="2023-09" db="EMBL/GenBank/DDBJ databases">
        <title>Novel taxa isolated from Blanes Bay.</title>
        <authorList>
            <person name="Rey-Velasco X."/>
            <person name="Lucena T."/>
        </authorList>
    </citation>
    <scope>NUCLEOTIDE SEQUENCE [LARGE SCALE GENOMIC DNA]</scope>
    <source>
        <strain evidence="3 4">S334</strain>
    </source>
</reference>
<keyword evidence="4" id="KW-1185">Reference proteome</keyword>
<keyword evidence="3" id="KW-0378">Hydrolase</keyword>
<dbReference type="InterPro" id="IPR013658">
    <property type="entry name" value="SGL"/>
</dbReference>
<dbReference type="Pfam" id="PF08450">
    <property type="entry name" value="SGL"/>
    <property type="match status" value="1"/>
</dbReference>
<dbReference type="Proteomes" id="UP001250656">
    <property type="component" value="Unassembled WGS sequence"/>
</dbReference>
<dbReference type="PANTHER" id="PTHR10907">
    <property type="entry name" value="REGUCALCIN"/>
    <property type="match status" value="1"/>
</dbReference>
<sequence>MKSHKSELLFDTQSVLGEGPVWDWRRQRLFWVDIEGKMLHRSEASGENHTQWDFNGMLGAAVPAGSGNLILALESGLASFDPETERLTPLQVLENNDSKMRYNDGKVGPNGHFWIGSMHKETAPKSGNLYLVDQRFHVEVKIASTSISNGMAWSSDNKTFYFIDSPTHEVRAYDFDAENSSISNKKSIIRVPEEYGSPDGMSIDDEGMLWIAHWGGSCVRRWNPATGQFLEKITVDAPHVTSCCFGGRNLDTLYITTARSGLSENQLQEFPASGGLFISRPAVKGTLINYFKDN</sequence>
<evidence type="ECO:0000256" key="1">
    <source>
        <dbReference type="ARBA" id="ARBA00008853"/>
    </source>
</evidence>
<dbReference type="EC" id="3.1.1.99" evidence="3"/>
<dbReference type="PRINTS" id="PR01790">
    <property type="entry name" value="SMP30FAMILY"/>
</dbReference>
<dbReference type="Gene3D" id="2.120.10.30">
    <property type="entry name" value="TolB, C-terminal domain"/>
    <property type="match status" value="1"/>
</dbReference>
<gene>
    <name evidence="3" type="ORF">RQM65_09405</name>
</gene>
<dbReference type="PANTHER" id="PTHR10907:SF47">
    <property type="entry name" value="REGUCALCIN"/>
    <property type="match status" value="1"/>
</dbReference>
<dbReference type="InterPro" id="IPR011042">
    <property type="entry name" value="6-blade_b-propeller_TolB-like"/>
</dbReference>
<evidence type="ECO:0000259" key="2">
    <source>
        <dbReference type="Pfam" id="PF08450"/>
    </source>
</evidence>
<comment type="caution">
    <text evidence="3">The sequence shown here is derived from an EMBL/GenBank/DDBJ whole genome shotgun (WGS) entry which is preliminary data.</text>
</comment>
<proteinExistence type="inferred from homology"/>
<accession>A0ABU3L564</accession>
<dbReference type="SUPFAM" id="SSF63829">
    <property type="entry name" value="Calcium-dependent phosphotriesterase"/>
    <property type="match status" value="1"/>
</dbReference>
<evidence type="ECO:0000313" key="4">
    <source>
        <dbReference type="Proteomes" id="UP001250656"/>
    </source>
</evidence>
<dbReference type="EMBL" id="JAVTTP010000001">
    <property type="protein sequence ID" value="MDT7828876.1"/>
    <property type="molecule type" value="Genomic_DNA"/>
</dbReference>